<feature type="region of interest" description="Disordered" evidence="11">
    <location>
        <begin position="394"/>
        <end position="417"/>
    </location>
</feature>
<dbReference type="Gene3D" id="1.25.40.180">
    <property type="match status" value="3"/>
</dbReference>
<evidence type="ECO:0000256" key="11">
    <source>
        <dbReference type="SAM" id="MobiDB-lite"/>
    </source>
</evidence>
<dbReference type="EnsemblMetazoa" id="tetur05g05840.1">
    <property type="protein sequence ID" value="tetur05g05840.1"/>
    <property type="gene ID" value="tetur05g05840"/>
</dbReference>
<feature type="compositionally biased region" description="Basic and acidic residues" evidence="11">
    <location>
        <begin position="394"/>
        <end position="414"/>
    </location>
</feature>
<feature type="domain" description="MIF4G" evidence="12">
    <location>
        <begin position="492"/>
        <end position="681"/>
    </location>
</feature>
<keyword evidence="3" id="KW-0597">Phosphoprotein</keyword>
<feature type="domain" description="MIF4G" evidence="12">
    <location>
        <begin position="64"/>
        <end position="261"/>
    </location>
</feature>
<dbReference type="Proteomes" id="UP000015104">
    <property type="component" value="Unassembled WGS sequence"/>
</dbReference>
<dbReference type="OMA" id="DFQHHQI"/>
<evidence type="ECO:0000256" key="9">
    <source>
        <dbReference type="ARBA" id="ARBA00068726"/>
    </source>
</evidence>
<evidence type="ECO:0000259" key="12">
    <source>
        <dbReference type="SMART" id="SM00543"/>
    </source>
</evidence>
<feature type="compositionally biased region" description="Acidic residues" evidence="11">
    <location>
        <begin position="452"/>
        <end position="461"/>
    </location>
</feature>
<dbReference type="STRING" id="32264.T1K5D1"/>
<dbReference type="FunFam" id="1.25.40.180:FF:000014">
    <property type="entry name" value="Putative regulator of nonsense transcripts 2"/>
    <property type="match status" value="1"/>
</dbReference>
<dbReference type="HOGENOM" id="CLU_002633_2_0_1"/>
<feature type="compositionally biased region" description="Polar residues" evidence="11">
    <location>
        <begin position="1003"/>
        <end position="1013"/>
    </location>
</feature>
<dbReference type="GO" id="GO:0005829">
    <property type="term" value="C:cytosol"/>
    <property type="evidence" value="ECO:0007669"/>
    <property type="project" value="UniProtKB-ARBA"/>
</dbReference>
<dbReference type="GO" id="GO:0035145">
    <property type="term" value="C:exon-exon junction complex"/>
    <property type="evidence" value="ECO:0007669"/>
    <property type="project" value="TreeGrafter"/>
</dbReference>
<comment type="subcellular location">
    <subcellularLocation>
        <location evidence="1">Cytoplasm</location>
        <location evidence="1">Perinuclear region</location>
    </subcellularLocation>
</comment>
<sequence>MVDNNEDKSESGDQADAVVEKEFLGEYIRECEDKFQQKAELRAQNDRQDYTSSEEDLQGLDCGVKKNCAFVKKLRNMTEGQKESLIKDMLSLNLSKYISEVAGALVEAKLKMSDIPMAIKICSLLHQRYSDFSSQLLDSWNKSLPKKPSDLANLNLSKMRIDIRFFAELITCGIFTLKEGLPILGNLLTLLVTSDKENHNNINIILTFCRHCGDDYAGLTPRKMRILSDKYGISLVKSDFLASDRQRGLRNLLKDYYKSLASHIVRDHKSLQSLERQNRRTLISKGELSEKRKEKFEQAQIAFQKLWSATQQMADILDEDLPELPLEAPDSLDDMDESTINLDISNRFKTSQEYDPSALWEDEDTRSFYEDIPDLKTLVPSILYKDSAKDGIKDRKDAAVPDKISKDEEGRAEDSATPVVGLMETVLEENEEETLNVDSEDDMLSNINEEEVNGVLTDEDSSKDAGQPSKDEKQSEGAKIVQPSPANKVVLEAFLTSLLSCVNRDIIDKAALNFCTNLNTKYTRKKLIRALFTVPRTRLDLLPFYSRLVATLAPVMPHVATDLVQLLKQDFKFHIRKKDQINIESKIKNVRFIGELVKFKIFPKSEALACLRLLLNDFVHHHIEMACNLLETCGRYLFRSPDSHHRCKLLLEQMMRKKSLLPYDSRYMTTIENAYYFANPPETQTIARHERPPMHEYIRKLLYKDLCRTNLDKILILIRKLDWDDPDVSSYAIKCFTSIWNVRFYNIRCVANLLAALIPYQDWVIPQVIDGVLEDIRLMMEINHPKYNQRRISIMRYIGEMYNYRLIESNVVFKILYSLITYGIYYNTPEVFSEIDPPDNLFRIRLICQVLETCGQYFNSGSSKKKLDCFIIVYQKYFWLKKSQEFYTDEYPFPVNLEILFKDTIHALRPKFKFAENLEDANQEVEKIFNELKPKLSELFPTLNVDPNAEQPIGDDEDKRLNSIVEVDEDLDSECNLPDMDESDDDNNSEIDRDRGSGDQGVKNRSSNLTNTDEGSDTEGEKERMVLDDRSMPPKLVECPEDDLFRKEFDRIMSESLISRGQEAIRGTLNDIVIPMNKLVAAKKSVAFSDIGSAASSKDEENSEKLNNNETPTLNLMVMTRAKGNKPLLKPVQVPIDSDLALSLKQKEEAERAEKQQVKKLTLHINERREMEETMTDKNNSMLVINFNRDSRRKYQHPKGAPDIDLIFGSK</sequence>
<evidence type="ECO:0000313" key="14">
    <source>
        <dbReference type="Proteomes" id="UP000015104"/>
    </source>
</evidence>
<feature type="region of interest" description="Disordered" evidence="11">
    <location>
        <begin position="968"/>
        <end position="1027"/>
    </location>
</feature>
<dbReference type="SUPFAM" id="SSF48371">
    <property type="entry name" value="ARM repeat"/>
    <property type="match status" value="3"/>
</dbReference>
<evidence type="ECO:0000256" key="5">
    <source>
        <dbReference type="ARBA" id="ARBA00022884"/>
    </source>
</evidence>
<dbReference type="InterPro" id="IPR003890">
    <property type="entry name" value="MIF4G-like_typ-3"/>
</dbReference>
<keyword evidence="14" id="KW-1185">Reference proteome</keyword>
<dbReference type="InterPro" id="IPR039762">
    <property type="entry name" value="Nmd2/UPF2"/>
</dbReference>
<feature type="compositionally biased region" description="Acidic residues" evidence="11">
    <location>
        <begin position="968"/>
        <end position="989"/>
    </location>
</feature>
<dbReference type="PANTHER" id="PTHR12839:SF7">
    <property type="entry name" value="REGULATOR OF NONSENSE TRANSCRIPTS 2"/>
    <property type="match status" value="1"/>
</dbReference>
<dbReference type="FunFam" id="1.25.40.180:FF:000023">
    <property type="entry name" value="regulator of nonsense transcripts 2 isoform X1"/>
    <property type="match status" value="1"/>
</dbReference>
<evidence type="ECO:0000256" key="3">
    <source>
        <dbReference type="ARBA" id="ARBA00022553"/>
    </source>
</evidence>
<dbReference type="OrthoDB" id="27832at2759"/>
<evidence type="ECO:0000256" key="4">
    <source>
        <dbReference type="ARBA" id="ARBA00022737"/>
    </source>
</evidence>
<keyword evidence="4" id="KW-0677">Repeat</keyword>
<organism evidence="13 14">
    <name type="scientific">Tetranychus urticae</name>
    <name type="common">Two-spotted spider mite</name>
    <dbReference type="NCBI Taxonomy" id="32264"/>
    <lineage>
        <taxon>Eukaryota</taxon>
        <taxon>Metazoa</taxon>
        <taxon>Ecdysozoa</taxon>
        <taxon>Arthropoda</taxon>
        <taxon>Chelicerata</taxon>
        <taxon>Arachnida</taxon>
        <taxon>Acari</taxon>
        <taxon>Acariformes</taxon>
        <taxon>Trombidiformes</taxon>
        <taxon>Prostigmata</taxon>
        <taxon>Eleutherengona</taxon>
        <taxon>Raphignathae</taxon>
        <taxon>Tetranychoidea</taxon>
        <taxon>Tetranychidae</taxon>
        <taxon>Tetranychus</taxon>
    </lineage>
</organism>
<dbReference type="FunFam" id="1.25.40.180:FF:000015">
    <property type="entry name" value="regulator of nonsense transcripts 2 isoform X1"/>
    <property type="match status" value="1"/>
</dbReference>
<dbReference type="SMART" id="SM00543">
    <property type="entry name" value="MIF4G"/>
    <property type="match status" value="3"/>
</dbReference>
<reference evidence="13" key="2">
    <citation type="submission" date="2015-06" db="UniProtKB">
        <authorList>
            <consortium name="EnsemblMetazoa"/>
        </authorList>
    </citation>
    <scope>IDENTIFICATION</scope>
</reference>
<dbReference type="KEGG" id="tut:107360642"/>
<keyword evidence="5" id="KW-0694">RNA-binding</keyword>
<reference evidence="14" key="1">
    <citation type="submission" date="2011-08" db="EMBL/GenBank/DDBJ databases">
        <authorList>
            <person name="Rombauts S."/>
        </authorList>
    </citation>
    <scope>NUCLEOTIDE SEQUENCE</scope>
    <source>
        <strain evidence="14">London</strain>
    </source>
</reference>
<dbReference type="Pfam" id="PF04050">
    <property type="entry name" value="Upf2"/>
    <property type="match status" value="1"/>
</dbReference>
<dbReference type="GO" id="GO:0003723">
    <property type="term" value="F:RNA binding"/>
    <property type="evidence" value="ECO:0007669"/>
    <property type="project" value="UniProtKB-KW"/>
</dbReference>
<evidence type="ECO:0000313" key="13">
    <source>
        <dbReference type="EnsemblMetazoa" id="tetur05g05840.1"/>
    </source>
</evidence>
<feature type="domain" description="MIF4G" evidence="12">
    <location>
        <begin position="696"/>
        <end position="911"/>
    </location>
</feature>
<gene>
    <name evidence="13" type="primary">107360642</name>
</gene>
<keyword evidence="6" id="KW-0175">Coiled coil</keyword>
<name>T1K5D1_TETUR</name>
<keyword evidence="7" id="KW-0866">Nonsense-mediated mRNA decay</keyword>
<proteinExistence type="predicted"/>
<evidence type="ECO:0000256" key="2">
    <source>
        <dbReference type="ARBA" id="ARBA00022490"/>
    </source>
</evidence>
<evidence type="ECO:0000256" key="8">
    <source>
        <dbReference type="ARBA" id="ARBA00059351"/>
    </source>
</evidence>
<dbReference type="Gene3D" id="4.10.80.160">
    <property type="match status" value="1"/>
</dbReference>
<evidence type="ECO:0000256" key="6">
    <source>
        <dbReference type="ARBA" id="ARBA00023054"/>
    </source>
</evidence>
<evidence type="ECO:0000256" key="10">
    <source>
        <dbReference type="ARBA" id="ARBA00080859"/>
    </source>
</evidence>
<evidence type="ECO:0000256" key="7">
    <source>
        <dbReference type="ARBA" id="ARBA00023161"/>
    </source>
</evidence>
<dbReference type="PANTHER" id="PTHR12839">
    <property type="entry name" value="NONSENSE-MEDIATED MRNA DECAY PROTEIN 2 UP-FRAMESHIFT SUPPRESSOR 2"/>
    <property type="match status" value="1"/>
</dbReference>
<accession>T1K5D1</accession>
<dbReference type="AlphaFoldDB" id="T1K5D1"/>
<dbReference type="InterPro" id="IPR007193">
    <property type="entry name" value="Upf2/Nmd2_C"/>
</dbReference>
<dbReference type="Pfam" id="PF02854">
    <property type="entry name" value="MIF4G"/>
    <property type="match status" value="3"/>
</dbReference>
<evidence type="ECO:0000256" key="1">
    <source>
        <dbReference type="ARBA" id="ARBA00004556"/>
    </source>
</evidence>
<dbReference type="eggNOG" id="KOG2051">
    <property type="taxonomic scope" value="Eukaryota"/>
</dbReference>
<dbReference type="InterPro" id="IPR016024">
    <property type="entry name" value="ARM-type_fold"/>
</dbReference>
<comment type="function">
    <text evidence="8">Involved in nonsense-mediated decay (NMD) of mRNAs containing premature stop codons by associating with the nuclear exon junction complex (EJC). Recruited by UPF3B associated with the EJC core at the cytoplasmic side of the nuclear envelope and the subsequent formation of an UPF1-UPF2-UPF3 surveillance complex (including UPF1 bound to release factors at the stalled ribosome) is believed to activate NMD. In cooperation with UPF3B stimulates both ATPase and RNA helicase activities of UPF1. Binds spliced mRNA.</text>
</comment>
<dbReference type="EMBL" id="CAEY01001586">
    <property type="status" value="NOT_ANNOTATED_CDS"/>
    <property type="molecule type" value="Genomic_DNA"/>
</dbReference>
<protein>
    <recommendedName>
        <fullName evidence="9">Regulator of nonsense transcripts 2</fullName>
    </recommendedName>
    <alternativeName>
        <fullName evidence="10">Up-frameshift suppressor 2 homolog</fullName>
    </alternativeName>
</protein>
<dbReference type="GO" id="GO:0000184">
    <property type="term" value="P:nuclear-transcribed mRNA catabolic process, nonsense-mediated decay"/>
    <property type="evidence" value="ECO:0007669"/>
    <property type="project" value="UniProtKB-KW"/>
</dbReference>
<dbReference type="GO" id="GO:0048471">
    <property type="term" value="C:perinuclear region of cytoplasm"/>
    <property type="evidence" value="ECO:0007669"/>
    <property type="project" value="UniProtKB-SubCell"/>
</dbReference>
<keyword evidence="2" id="KW-0963">Cytoplasm</keyword>
<feature type="region of interest" description="Disordered" evidence="11">
    <location>
        <begin position="452"/>
        <end position="482"/>
    </location>
</feature>